<sequence length="394" mass="46203">MKKITFLLSLFILVSCGKKETENMLNSGDYDNAIDNSVSALRNNKNKKGKQPYVYMLEEAYAKAQDRDLRQIDLLIKDANPRNLEEVFTTYHKLNNRQEKIRPLLPIRLMKENRDAKFVFQDYSEQIVDSKNALSKYLYDNAKALLGTKEKKSFRRAYDDLMYLDQINPDYKDVKKLIKEAQFKGTDYVSVYMKNETNMVIPNRLEADLLDFSTYGLNDKWTAYHSNKQKGIEYDYAIVLNFRQINISPEQVKEKEFVKEKMVKVGTKKLLDARGNVVKDSLGKAIMVDDMRTVKSSVYEFKQMKACQVTAKVDYMNLSTNQLLQSFPLASEFIFENQYATFRGDKRAIEQEYYTYFDHKVMPFPSNEQMVYDTGEDLKAKLKDIITRNRLKRE</sequence>
<keyword evidence="2" id="KW-1185">Reference proteome</keyword>
<evidence type="ECO:0000313" key="2">
    <source>
        <dbReference type="Proteomes" id="UP000244937"/>
    </source>
</evidence>
<dbReference type="PROSITE" id="PS51257">
    <property type="entry name" value="PROKAR_LIPOPROTEIN"/>
    <property type="match status" value="1"/>
</dbReference>
<gene>
    <name evidence="1" type="ORF">HYN49_08780</name>
</gene>
<dbReference type="RefSeq" id="WP_108905006.1">
    <property type="nucleotide sequence ID" value="NZ_CP029187.1"/>
</dbReference>
<dbReference type="Proteomes" id="UP000244937">
    <property type="component" value="Chromosome"/>
</dbReference>
<protein>
    <recommendedName>
        <fullName evidence="3">Lipoprotein</fullName>
    </recommendedName>
</protein>
<evidence type="ECO:0008006" key="3">
    <source>
        <dbReference type="Google" id="ProtNLM"/>
    </source>
</evidence>
<dbReference type="AlphaFoldDB" id="A0A2S1SLF4"/>
<organism evidence="1 2">
    <name type="scientific">Flavobacterium pallidum</name>
    <dbReference type="NCBI Taxonomy" id="2172098"/>
    <lineage>
        <taxon>Bacteria</taxon>
        <taxon>Pseudomonadati</taxon>
        <taxon>Bacteroidota</taxon>
        <taxon>Flavobacteriia</taxon>
        <taxon>Flavobacteriales</taxon>
        <taxon>Flavobacteriaceae</taxon>
        <taxon>Flavobacterium</taxon>
    </lineage>
</organism>
<evidence type="ECO:0000313" key="1">
    <source>
        <dbReference type="EMBL" id="AWI27238.1"/>
    </source>
</evidence>
<name>A0A2S1SLF4_9FLAO</name>
<dbReference type="OrthoDB" id="1489643at2"/>
<dbReference type="EMBL" id="CP029187">
    <property type="protein sequence ID" value="AWI27238.1"/>
    <property type="molecule type" value="Genomic_DNA"/>
</dbReference>
<dbReference type="KEGG" id="fpal:HYN49_08780"/>
<accession>A0A2S1SLF4</accession>
<proteinExistence type="predicted"/>
<reference evidence="1 2" key="1">
    <citation type="submission" date="2018-05" db="EMBL/GenBank/DDBJ databases">
        <title>Genome sequencing of Flavobacterium sp. HYN0049.</title>
        <authorList>
            <person name="Yi H."/>
            <person name="Baek C."/>
        </authorList>
    </citation>
    <scope>NUCLEOTIDE SEQUENCE [LARGE SCALE GENOMIC DNA]</scope>
    <source>
        <strain evidence="1 2">HYN0049</strain>
    </source>
</reference>